<dbReference type="InParanoid" id="A0A1P8AN26"/>
<dbReference type="AlphaFoldDB" id="A0A1P8AN26"/>
<reference evidence="3" key="2">
    <citation type="journal article" date="2017" name="Plant J.">
        <title>Araport11: a complete reannotation of the Arabidopsis thaliana reference genome.</title>
        <authorList>
            <person name="Cheng C.Y."/>
            <person name="Krishnakumar V."/>
            <person name="Chan A.P."/>
            <person name="Thibaud-Nissen F."/>
            <person name="Schobel S."/>
            <person name="Town C.D."/>
        </authorList>
    </citation>
    <scope>GENOME REANNOTATION</scope>
    <source>
        <strain evidence="3">cv. Columbia</strain>
    </source>
</reference>
<evidence type="ECO:0000313" key="2">
    <source>
        <dbReference type="EMBL" id="ANM58056.1"/>
    </source>
</evidence>
<dbReference type="EMBL" id="CP002684">
    <property type="protein sequence ID" value="ANM58056.1"/>
    <property type="molecule type" value="Genomic_DNA"/>
</dbReference>
<dbReference type="GeneID" id="28716202"/>
<dbReference type="SMR" id="A0A1P8AN26"/>
<evidence type="ECO:0000313" key="1">
    <source>
        <dbReference type="Araport" id="AT1G04895"/>
    </source>
</evidence>
<accession>A0A1P8AN26</accession>
<protein>
    <submittedName>
        <fullName evidence="2">Uncharacterized protein</fullName>
    </submittedName>
</protein>
<dbReference type="Araport" id="AT1G04895"/>
<organism evidence="2 3">
    <name type="scientific">Arabidopsis thaliana</name>
    <name type="common">Mouse-ear cress</name>
    <dbReference type="NCBI Taxonomy" id="3702"/>
    <lineage>
        <taxon>Eukaryota</taxon>
        <taxon>Viridiplantae</taxon>
        <taxon>Streptophyta</taxon>
        <taxon>Embryophyta</taxon>
        <taxon>Tracheophyta</taxon>
        <taxon>Spermatophyta</taxon>
        <taxon>Magnoliopsida</taxon>
        <taxon>eudicotyledons</taxon>
        <taxon>Gunneridae</taxon>
        <taxon>Pentapetalae</taxon>
        <taxon>rosids</taxon>
        <taxon>malvids</taxon>
        <taxon>Brassicales</taxon>
        <taxon>Brassicaceae</taxon>
        <taxon>Camelineae</taxon>
        <taxon>Arabidopsis</taxon>
    </lineage>
</organism>
<dbReference type="Proteomes" id="UP000006548">
    <property type="component" value="Chromosome 1"/>
</dbReference>
<reference evidence="2 3" key="1">
    <citation type="journal article" date="2000" name="Nature">
        <title>Sequence and analysis of chromosome 1 of the plant Arabidopsis thaliana.</title>
        <authorList>
            <person name="Theologis A."/>
            <person name="Ecker J.R."/>
            <person name="Palm C.J."/>
            <person name="Federspiel N.A."/>
            <person name="Kaul S."/>
            <person name="White O."/>
            <person name="Alonso J."/>
            <person name="Altafi H."/>
            <person name="Araujo R."/>
            <person name="Bowman C.L."/>
            <person name="Brooks S.Y."/>
            <person name="Buehler E."/>
            <person name="Chan A."/>
            <person name="Chao Q."/>
            <person name="Chen H."/>
            <person name="Cheuk R.F."/>
            <person name="Chin C.W."/>
            <person name="Chung M.K."/>
            <person name="Conn L."/>
            <person name="Conway A.B."/>
            <person name="Conway A.R."/>
            <person name="Creasy T.H."/>
            <person name="Dewar K."/>
            <person name="Dunn P."/>
            <person name="Etgu P."/>
            <person name="Feldblyum T.V."/>
            <person name="Feng J."/>
            <person name="Fong B."/>
            <person name="Fujii C.Y."/>
            <person name="Gill J.E."/>
            <person name="Goldsmith A.D."/>
            <person name="Haas B."/>
            <person name="Hansen N.F."/>
            <person name="Hughes B."/>
            <person name="Huizar L."/>
            <person name="Hunter J.L."/>
            <person name="Jenkins J."/>
            <person name="Johnson-Hopson C."/>
            <person name="Khan S."/>
            <person name="Khaykin E."/>
            <person name="Kim C.J."/>
            <person name="Koo H.L."/>
            <person name="Kremenetskaia I."/>
            <person name="Kurtz D.B."/>
            <person name="Kwan A."/>
            <person name="Lam B."/>
            <person name="Langin-Hooper S."/>
            <person name="Lee A."/>
            <person name="Lee J.M."/>
            <person name="Lenz C.A."/>
            <person name="Li J.H."/>
            <person name="Li Y."/>
            <person name="Lin X."/>
            <person name="Liu S.X."/>
            <person name="Liu Z.A."/>
            <person name="Luros J.S."/>
            <person name="Maiti R."/>
            <person name="Marziali A."/>
            <person name="Militscher J."/>
            <person name="Miranda M."/>
            <person name="Nguyen M."/>
            <person name="Nierman W.C."/>
            <person name="Osborne B.I."/>
            <person name="Pai G."/>
            <person name="Peterson J."/>
            <person name="Pham P.K."/>
            <person name="Rizzo M."/>
            <person name="Rooney T."/>
            <person name="Rowley D."/>
            <person name="Sakano H."/>
            <person name="Salzberg S.L."/>
            <person name="Schwartz J.R."/>
            <person name="Shinn P."/>
            <person name="Southwick A.M."/>
            <person name="Sun H."/>
            <person name="Tallon L.J."/>
            <person name="Tambunga G."/>
            <person name="Toriumi M.J."/>
            <person name="Town C.D."/>
            <person name="Utterback T."/>
            <person name="Van Aken S."/>
            <person name="Vaysberg M."/>
            <person name="Vysotskaia V.S."/>
            <person name="Walker M."/>
            <person name="Wu D."/>
            <person name="Yu G."/>
            <person name="Fraser C.M."/>
            <person name="Venter J.C."/>
            <person name="Davis R.W."/>
        </authorList>
    </citation>
    <scope>NUCLEOTIDE SEQUENCE [LARGE SCALE GENOMIC DNA]</scope>
    <source>
        <strain evidence="3">cv. Columbia</strain>
    </source>
</reference>
<evidence type="ECO:0000313" key="3">
    <source>
        <dbReference type="Proteomes" id="UP000006548"/>
    </source>
</evidence>
<name>A0A1P8AN26_ARATH</name>
<dbReference type="TAIR" id="AT1G04895"/>
<dbReference type="KEGG" id="ath:AT1G04895"/>
<gene>
    <name evidence="1 2" type="ordered locus">At1g04895</name>
</gene>
<proteinExistence type="predicted"/>
<dbReference type="RefSeq" id="NP_001320520.1">
    <property type="nucleotide sequence ID" value="NM_001331504.1"/>
</dbReference>
<keyword evidence="3" id="KW-1185">Reference proteome</keyword>
<dbReference type="ExpressionAtlas" id="A0A1P8AN26">
    <property type="expression patterns" value="baseline"/>
</dbReference>
<sequence length="81" mass="9386">MCIRLPWQRCCVPRSISDSIHPHVPCLHDFASYPFVNPNNVRINPHLANARPQLQKSEMGLSKFEHIIHVVDLVNRFDSEL</sequence>